<reference evidence="12" key="2">
    <citation type="submission" date="2025-09" db="UniProtKB">
        <authorList>
            <consortium name="Ensembl"/>
        </authorList>
    </citation>
    <scope>IDENTIFICATION</scope>
</reference>
<keyword evidence="13" id="KW-1185">Reference proteome</keyword>
<dbReference type="Ensembl" id="ENSUPAT00010028030.1">
    <property type="protein sequence ID" value="ENSUPAP00010024633.1"/>
    <property type="gene ID" value="ENSUPAG00010019530.1"/>
</dbReference>
<evidence type="ECO:0000256" key="1">
    <source>
        <dbReference type="ARBA" id="ARBA00012513"/>
    </source>
</evidence>
<comment type="catalytic activity">
    <reaction evidence="8">
        <text>L-seryl-[protein] + ATP = O-phospho-L-seryl-[protein] + ADP + H(+)</text>
        <dbReference type="Rhea" id="RHEA:17989"/>
        <dbReference type="Rhea" id="RHEA-COMP:9863"/>
        <dbReference type="Rhea" id="RHEA-COMP:11604"/>
        <dbReference type="ChEBI" id="CHEBI:15378"/>
        <dbReference type="ChEBI" id="CHEBI:29999"/>
        <dbReference type="ChEBI" id="CHEBI:30616"/>
        <dbReference type="ChEBI" id="CHEBI:83421"/>
        <dbReference type="ChEBI" id="CHEBI:456216"/>
        <dbReference type="EC" id="2.7.11.1"/>
    </reaction>
</comment>
<evidence type="ECO:0000256" key="10">
    <source>
        <dbReference type="RuleBase" id="RU000304"/>
    </source>
</evidence>
<dbReference type="GO" id="GO:0035556">
    <property type="term" value="P:intracellular signal transduction"/>
    <property type="evidence" value="ECO:0007669"/>
    <property type="project" value="TreeGrafter"/>
</dbReference>
<protein>
    <recommendedName>
        <fullName evidence="1">non-specific serine/threonine protein kinase</fullName>
        <ecNumber evidence="1">2.7.11.1</ecNumber>
    </recommendedName>
</protein>
<dbReference type="InterPro" id="IPR008271">
    <property type="entry name" value="Ser/Thr_kinase_AS"/>
</dbReference>
<dbReference type="InterPro" id="IPR000719">
    <property type="entry name" value="Prot_kinase_dom"/>
</dbReference>
<dbReference type="Gene3D" id="1.10.510.10">
    <property type="entry name" value="Transferase(Phosphotransferase) domain 1"/>
    <property type="match status" value="1"/>
</dbReference>
<evidence type="ECO:0000256" key="9">
    <source>
        <dbReference type="PROSITE-ProRule" id="PRU10141"/>
    </source>
</evidence>
<keyword evidence="4 9" id="KW-0547">Nucleotide-binding</keyword>
<keyword evidence="5" id="KW-0418">Kinase</keyword>
<evidence type="ECO:0000256" key="2">
    <source>
        <dbReference type="ARBA" id="ARBA00022527"/>
    </source>
</evidence>
<dbReference type="PANTHER" id="PTHR24346">
    <property type="entry name" value="MAP/MICROTUBULE AFFINITY-REGULATING KINASE"/>
    <property type="match status" value="1"/>
</dbReference>
<dbReference type="PROSITE" id="PS00107">
    <property type="entry name" value="PROTEIN_KINASE_ATP"/>
    <property type="match status" value="1"/>
</dbReference>
<comment type="similarity">
    <text evidence="10">Belongs to the protein kinase superfamily.</text>
</comment>
<dbReference type="GO" id="GO:0005737">
    <property type="term" value="C:cytoplasm"/>
    <property type="evidence" value="ECO:0007669"/>
    <property type="project" value="TreeGrafter"/>
</dbReference>
<dbReference type="InterPro" id="IPR011009">
    <property type="entry name" value="Kinase-like_dom_sf"/>
</dbReference>
<dbReference type="SUPFAM" id="SSF56112">
    <property type="entry name" value="Protein kinase-like (PK-like)"/>
    <property type="match status" value="1"/>
</dbReference>
<dbReference type="Proteomes" id="UP000694417">
    <property type="component" value="Unplaced"/>
</dbReference>
<dbReference type="SMART" id="SM00220">
    <property type="entry name" value="S_TKc"/>
    <property type="match status" value="1"/>
</dbReference>
<accession>A0A8D2I7M4</accession>
<dbReference type="GO" id="GO:0004674">
    <property type="term" value="F:protein serine/threonine kinase activity"/>
    <property type="evidence" value="ECO:0007669"/>
    <property type="project" value="UniProtKB-KW"/>
</dbReference>
<dbReference type="FunFam" id="1.10.510.10:FF:000571">
    <property type="entry name" value="Maternal embryonic leucine zipper kinase"/>
    <property type="match status" value="1"/>
</dbReference>
<dbReference type="GO" id="GO:0005524">
    <property type="term" value="F:ATP binding"/>
    <property type="evidence" value="ECO:0007669"/>
    <property type="project" value="UniProtKB-UniRule"/>
</dbReference>
<proteinExistence type="inferred from homology"/>
<dbReference type="AlphaFoldDB" id="A0A8D2I7M4"/>
<evidence type="ECO:0000256" key="6">
    <source>
        <dbReference type="ARBA" id="ARBA00022840"/>
    </source>
</evidence>
<keyword evidence="3" id="KW-0808">Transferase</keyword>
<evidence type="ECO:0000256" key="5">
    <source>
        <dbReference type="ARBA" id="ARBA00022777"/>
    </source>
</evidence>
<evidence type="ECO:0000313" key="12">
    <source>
        <dbReference type="Ensembl" id="ENSUPAP00010024633.1"/>
    </source>
</evidence>
<evidence type="ECO:0000256" key="3">
    <source>
        <dbReference type="ARBA" id="ARBA00022679"/>
    </source>
</evidence>
<dbReference type="CDD" id="cd14003">
    <property type="entry name" value="STKc_AMPK-like"/>
    <property type="match status" value="1"/>
</dbReference>
<feature type="domain" description="Protein kinase" evidence="11">
    <location>
        <begin position="26"/>
        <end position="272"/>
    </location>
</feature>
<keyword evidence="6 9" id="KW-0067">ATP-binding</keyword>
<evidence type="ECO:0000256" key="8">
    <source>
        <dbReference type="ARBA" id="ARBA00048679"/>
    </source>
</evidence>
<keyword evidence="2 10" id="KW-0723">Serine/threonine-protein kinase</keyword>
<evidence type="ECO:0000259" key="11">
    <source>
        <dbReference type="PROSITE" id="PS50011"/>
    </source>
</evidence>
<dbReference type="PROSITE" id="PS00108">
    <property type="entry name" value="PROTEIN_KINASE_ST"/>
    <property type="match status" value="1"/>
</dbReference>
<organism evidence="12 13">
    <name type="scientific">Urocitellus parryii</name>
    <name type="common">Arctic ground squirrel</name>
    <name type="synonym">Spermophilus parryii</name>
    <dbReference type="NCBI Taxonomy" id="9999"/>
    <lineage>
        <taxon>Eukaryota</taxon>
        <taxon>Metazoa</taxon>
        <taxon>Chordata</taxon>
        <taxon>Craniata</taxon>
        <taxon>Vertebrata</taxon>
        <taxon>Euteleostomi</taxon>
        <taxon>Mammalia</taxon>
        <taxon>Eutheria</taxon>
        <taxon>Euarchontoglires</taxon>
        <taxon>Glires</taxon>
        <taxon>Rodentia</taxon>
        <taxon>Sciuromorpha</taxon>
        <taxon>Sciuridae</taxon>
        <taxon>Xerinae</taxon>
        <taxon>Marmotini</taxon>
        <taxon>Urocitellus</taxon>
    </lineage>
</organism>
<comment type="catalytic activity">
    <reaction evidence="7">
        <text>L-threonyl-[protein] + ATP = O-phospho-L-threonyl-[protein] + ADP + H(+)</text>
        <dbReference type="Rhea" id="RHEA:46608"/>
        <dbReference type="Rhea" id="RHEA-COMP:11060"/>
        <dbReference type="Rhea" id="RHEA-COMP:11605"/>
        <dbReference type="ChEBI" id="CHEBI:15378"/>
        <dbReference type="ChEBI" id="CHEBI:30013"/>
        <dbReference type="ChEBI" id="CHEBI:30616"/>
        <dbReference type="ChEBI" id="CHEBI:61977"/>
        <dbReference type="ChEBI" id="CHEBI:456216"/>
        <dbReference type="EC" id="2.7.11.1"/>
    </reaction>
</comment>
<evidence type="ECO:0000256" key="7">
    <source>
        <dbReference type="ARBA" id="ARBA00047899"/>
    </source>
</evidence>
<dbReference type="EC" id="2.7.11.1" evidence="1"/>
<feature type="binding site" evidence="9">
    <location>
        <position position="55"/>
    </location>
    <ligand>
        <name>ATP</name>
        <dbReference type="ChEBI" id="CHEBI:30616"/>
    </ligand>
</feature>
<dbReference type="PANTHER" id="PTHR24346:SF82">
    <property type="entry name" value="KP78A-RELATED"/>
    <property type="match status" value="1"/>
</dbReference>
<dbReference type="FunFam" id="3.30.200.20:FF:000003">
    <property type="entry name" value="Non-specific serine/threonine protein kinase"/>
    <property type="match status" value="1"/>
</dbReference>
<evidence type="ECO:0000256" key="4">
    <source>
        <dbReference type="ARBA" id="ARBA00022741"/>
    </source>
</evidence>
<dbReference type="GeneTree" id="ENSGT00940000160886"/>
<evidence type="ECO:0000313" key="13">
    <source>
        <dbReference type="Proteomes" id="UP000694417"/>
    </source>
</evidence>
<reference evidence="12" key="1">
    <citation type="submission" date="2025-08" db="UniProtKB">
        <authorList>
            <consortium name="Ensembl"/>
        </authorList>
    </citation>
    <scope>IDENTIFICATION</scope>
</reference>
<dbReference type="PROSITE" id="PS50011">
    <property type="entry name" value="PROTEIN_KINASE_DOM"/>
    <property type="match status" value="1"/>
</dbReference>
<dbReference type="Pfam" id="PF00069">
    <property type="entry name" value="Pkinase"/>
    <property type="match status" value="1"/>
</dbReference>
<sequence>MYRKYVLKKMLQGSSSSDETAFTDRYEVLRAIGHGGFSQVKLARHLLTGVEVAVKVLSKKKENFSGHSEANVMMDLEHPNVIQLFQVIETGQHIYIVMEHADGGQLHDYIKSGGMQEEEARRLFRQIVCAVGHCHKKDIAHRDLKVENIMLDARGNIKLLDFGISMKFRPGQKLSGFQGTLPYVAPEIIQRQEYEGPLVDAWSLGVILFYMLSGRRPFRKIFPWDLARQIVEARYHIPDHVPTQARRLIRKMLNKNPAHRPSVEEILQHPCRLKGLVYFHALPPTTSEC</sequence>
<name>A0A8D2I7M4_UROPR</name>
<dbReference type="InterPro" id="IPR017441">
    <property type="entry name" value="Protein_kinase_ATP_BS"/>
</dbReference>